<evidence type="ECO:0000313" key="2">
    <source>
        <dbReference type="Proteomes" id="UP000518266"/>
    </source>
</evidence>
<reference evidence="1 2" key="1">
    <citation type="submission" date="2020-03" db="EMBL/GenBank/DDBJ databases">
        <title>Dissostichus mawsoni Genome sequencing and assembly.</title>
        <authorList>
            <person name="Park H."/>
        </authorList>
    </citation>
    <scope>NUCLEOTIDE SEQUENCE [LARGE SCALE GENOMIC DNA]</scope>
    <source>
        <strain evidence="1">DM0001</strain>
        <tissue evidence="1">Muscle</tissue>
    </source>
</reference>
<organism evidence="1 2">
    <name type="scientific">Dissostichus mawsoni</name>
    <name type="common">Antarctic cod</name>
    <dbReference type="NCBI Taxonomy" id="36200"/>
    <lineage>
        <taxon>Eukaryota</taxon>
        <taxon>Metazoa</taxon>
        <taxon>Chordata</taxon>
        <taxon>Craniata</taxon>
        <taxon>Vertebrata</taxon>
        <taxon>Euteleostomi</taxon>
        <taxon>Actinopterygii</taxon>
        <taxon>Neopterygii</taxon>
        <taxon>Teleostei</taxon>
        <taxon>Neoteleostei</taxon>
        <taxon>Acanthomorphata</taxon>
        <taxon>Eupercaria</taxon>
        <taxon>Perciformes</taxon>
        <taxon>Notothenioidei</taxon>
        <taxon>Nototheniidae</taxon>
        <taxon>Dissostichus</taxon>
    </lineage>
</organism>
<dbReference type="EMBL" id="JAAKFY010000019">
    <property type="protein sequence ID" value="KAF3842612.1"/>
    <property type="molecule type" value="Genomic_DNA"/>
</dbReference>
<comment type="caution">
    <text evidence="1">The sequence shown here is derived from an EMBL/GenBank/DDBJ whole genome shotgun (WGS) entry which is preliminary data.</text>
</comment>
<gene>
    <name evidence="1" type="ORF">F7725_024563</name>
</gene>
<protein>
    <submittedName>
        <fullName evidence="1">Uncharacterized protein</fullName>
    </submittedName>
</protein>
<accession>A0A7J5XZQ9</accession>
<proteinExistence type="predicted"/>
<keyword evidence="2" id="KW-1185">Reference proteome</keyword>
<dbReference type="AlphaFoldDB" id="A0A7J5XZQ9"/>
<evidence type="ECO:0000313" key="1">
    <source>
        <dbReference type="EMBL" id="KAF3842612.1"/>
    </source>
</evidence>
<dbReference type="OrthoDB" id="8911154at2759"/>
<name>A0A7J5XZQ9_DISMA</name>
<dbReference type="Proteomes" id="UP000518266">
    <property type="component" value="Unassembled WGS sequence"/>
</dbReference>
<sequence>MKFVLVEIAEPEAMCDLLDRITACGYSGPATAIILHSSVRILPMLQQICSGMKLYGLCEMIVQQPHTSGIFFSELGSLGSLGWARCDARGNRGL</sequence>